<sequence>MMAGEIDEPFSHSFRVDSLHSGSISFGRFETESLSWERRSSFSHNRYLEEVEKYSKPGSVTEKKAYFEAHFRKKALLSQSSSECQTGTENQTSENDFSENGGYKEEFEQVNEVSHVAHFDENLDGSEYGGDCEVMECGREDAGNSSSEPQGEPALNNADVVVDSVPEHIKAEKTHQTETGHLLLVNAEPETEVKENLNDEPVNVDVTFKAIDPSPNSHTAGKDDTASSEHQQDPSAENAASETKLTKARSKSQGNVTQVRKNVSSEGSKDSARKPSRREKQKSSHHIMLPQPHVQ</sequence>
<feature type="compositionally biased region" description="Polar residues" evidence="1">
    <location>
        <begin position="78"/>
        <end position="95"/>
    </location>
</feature>
<feature type="region of interest" description="Disordered" evidence="1">
    <location>
        <begin position="78"/>
        <end position="100"/>
    </location>
</feature>
<dbReference type="InterPro" id="IPR044216">
    <property type="entry name" value="WDL7"/>
</dbReference>
<feature type="compositionally biased region" description="Basic and acidic residues" evidence="1">
    <location>
        <begin position="165"/>
        <end position="178"/>
    </location>
</feature>
<dbReference type="PANTHER" id="PTHR47067">
    <property type="entry name" value="TPX2 (TARGETING PROTEIN FOR XKLP2) PROTEIN FAMILY-RELATED"/>
    <property type="match status" value="1"/>
</dbReference>
<dbReference type="EMBL" id="GHES01028381">
    <property type="protein sequence ID" value="MPA58940.1"/>
    <property type="molecule type" value="Transcribed_RNA"/>
</dbReference>
<feature type="compositionally biased region" description="Polar residues" evidence="1">
    <location>
        <begin position="233"/>
        <end position="243"/>
    </location>
</feature>
<evidence type="ECO:0000256" key="1">
    <source>
        <dbReference type="SAM" id="MobiDB-lite"/>
    </source>
</evidence>
<evidence type="ECO:0000313" key="2">
    <source>
        <dbReference type="EMBL" id="MPA58940.1"/>
    </source>
</evidence>
<gene>
    <name evidence="2" type="ORF">Din_028381</name>
</gene>
<feature type="compositionally biased region" description="Basic residues" evidence="1">
    <location>
        <begin position="274"/>
        <end position="285"/>
    </location>
</feature>
<proteinExistence type="predicted"/>
<organism evidence="2">
    <name type="scientific">Davidia involucrata</name>
    <name type="common">Dove tree</name>
    <dbReference type="NCBI Taxonomy" id="16924"/>
    <lineage>
        <taxon>Eukaryota</taxon>
        <taxon>Viridiplantae</taxon>
        <taxon>Streptophyta</taxon>
        <taxon>Embryophyta</taxon>
        <taxon>Tracheophyta</taxon>
        <taxon>Spermatophyta</taxon>
        <taxon>Magnoliopsida</taxon>
        <taxon>eudicotyledons</taxon>
        <taxon>Gunneridae</taxon>
        <taxon>Pentapetalae</taxon>
        <taxon>asterids</taxon>
        <taxon>Cornales</taxon>
        <taxon>Nyssaceae</taxon>
        <taxon>Davidia</taxon>
    </lineage>
</organism>
<dbReference type="PANTHER" id="PTHR47067:SF6">
    <property type="entry name" value="PROTEIN WVD2-LIKE 7"/>
    <property type="match status" value="1"/>
</dbReference>
<feature type="compositionally biased region" description="Polar residues" evidence="1">
    <location>
        <begin position="251"/>
        <end position="266"/>
    </location>
</feature>
<dbReference type="AlphaFoldDB" id="A0A5B7AQF1"/>
<name>A0A5B7AQF1_DAVIN</name>
<accession>A0A5B7AQF1</accession>
<feature type="compositionally biased region" description="Basic and acidic residues" evidence="1">
    <location>
        <begin position="220"/>
        <end position="232"/>
    </location>
</feature>
<feature type="region of interest" description="Disordered" evidence="1">
    <location>
        <begin position="133"/>
        <end position="295"/>
    </location>
</feature>
<evidence type="ECO:0008006" key="3">
    <source>
        <dbReference type="Google" id="ProtNLM"/>
    </source>
</evidence>
<protein>
    <recommendedName>
        <fullName evidence="3">Protein WVD2-like 7</fullName>
    </recommendedName>
</protein>
<reference evidence="2" key="1">
    <citation type="submission" date="2019-08" db="EMBL/GenBank/DDBJ databases">
        <title>Reference gene set and small RNA set construction with multiple tissues from Davidia involucrata Baill.</title>
        <authorList>
            <person name="Yang H."/>
            <person name="Zhou C."/>
            <person name="Li G."/>
            <person name="Wang J."/>
            <person name="Gao P."/>
            <person name="Wang M."/>
            <person name="Wang R."/>
            <person name="Zhao Y."/>
        </authorList>
    </citation>
    <scope>NUCLEOTIDE SEQUENCE</scope>
    <source>
        <tissue evidence="2">Mixed with DoveR01_LX</tissue>
    </source>
</reference>